<keyword evidence="3" id="KW-0238">DNA-binding</keyword>
<evidence type="ECO:0000313" key="5">
    <source>
        <dbReference type="EMBL" id="OIR19597.1"/>
    </source>
</evidence>
<accession>A0A1J5TT67</accession>
<evidence type="ECO:0000256" key="3">
    <source>
        <dbReference type="ARBA" id="ARBA00023125"/>
    </source>
</evidence>
<name>A0A1J5TT67_9ZZZZ</name>
<comment type="similarity">
    <text evidence="1">Belongs to the type-I restriction system S methylase family.</text>
</comment>
<dbReference type="CDD" id="cd17246">
    <property type="entry name" value="RMtype1_S_SonII-TRD2-CR2_like"/>
    <property type="match status" value="1"/>
</dbReference>
<proteinExistence type="inferred from homology"/>
<gene>
    <name evidence="5" type="primary">hsdS_1</name>
    <name evidence="5" type="ORF">GALL_04790</name>
</gene>
<dbReference type="InterPro" id="IPR052021">
    <property type="entry name" value="Type-I_RS_S_subunit"/>
</dbReference>
<evidence type="ECO:0000256" key="1">
    <source>
        <dbReference type="ARBA" id="ARBA00010923"/>
    </source>
</evidence>
<dbReference type="Pfam" id="PF01420">
    <property type="entry name" value="Methylase_S"/>
    <property type="match status" value="2"/>
</dbReference>
<feature type="domain" description="Type I restriction modification DNA specificity" evidence="4">
    <location>
        <begin position="4"/>
        <end position="172"/>
    </location>
</feature>
<evidence type="ECO:0000259" key="4">
    <source>
        <dbReference type="Pfam" id="PF01420"/>
    </source>
</evidence>
<evidence type="ECO:0000256" key="2">
    <source>
        <dbReference type="ARBA" id="ARBA00022747"/>
    </source>
</evidence>
<dbReference type="GO" id="GO:0003677">
    <property type="term" value="F:DNA binding"/>
    <property type="evidence" value="ECO:0007669"/>
    <property type="project" value="UniProtKB-KW"/>
</dbReference>
<dbReference type="GO" id="GO:0009307">
    <property type="term" value="P:DNA restriction-modification system"/>
    <property type="evidence" value="ECO:0007669"/>
    <property type="project" value="UniProtKB-KW"/>
</dbReference>
<dbReference type="SUPFAM" id="SSF116734">
    <property type="entry name" value="DNA methylase specificity domain"/>
    <property type="match status" value="2"/>
</dbReference>
<dbReference type="EMBL" id="MLJW01000001">
    <property type="protein sequence ID" value="OIR19597.1"/>
    <property type="molecule type" value="Genomic_DNA"/>
</dbReference>
<organism evidence="5">
    <name type="scientific">mine drainage metagenome</name>
    <dbReference type="NCBI Taxonomy" id="410659"/>
    <lineage>
        <taxon>unclassified sequences</taxon>
        <taxon>metagenomes</taxon>
        <taxon>ecological metagenomes</taxon>
    </lineage>
</organism>
<sequence length="395" mass="43554">MKAGWQIKTIGEVCEIVNGGTPKTGTKEYWGGPHQWITPAEMGKRSSPYIGETERTVTDAGLQNSSARMLPPYSVILSSRAPIGHLVINTEPMATNQGCKGLVPSEQIHYKFLYHYLSSIVGLLNDLGSGATFKELSGGKLKEVGIPVPPLPEQQRIVRILDEAFDGIATAKANAEQNLQNARALFESHLQSVFTQRGEGWEMRQLISLCSIFADSAHRTPKYQNEGIPALRPRDVINGKLNLSTAARVSEQEYEIQSKRYKPKAGDIVYSRELSFGWAALLPESPRVCLSQGMCIFRPSPDVDSTYLLYVLNGSIGREQAARVAVGAAHPHINLGDIKSYLIPLPPLNVQKNIVQQLDLLREETQPLESLYQRKLGALDELKKSLLHQAFSGAL</sequence>
<dbReference type="PANTHER" id="PTHR30408">
    <property type="entry name" value="TYPE-1 RESTRICTION ENZYME ECOKI SPECIFICITY PROTEIN"/>
    <property type="match status" value="1"/>
</dbReference>
<dbReference type="PANTHER" id="PTHR30408:SF12">
    <property type="entry name" value="TYPE I RESTRICTION ENZYME MJAVIII SPECIFICITY SUBUNIT"/>
    <property type="match status" value="1"/>
</dbReference>
<keyword evidence="2" id="KW-0680">Restriction system</keyword>
<reference evidence="5" key="1">
    <citation type="submission" date="2016-10" db="EMBL/GenBank/DDBJ databases">
        <title>Sequence of Gallionella enrichment culture.</title>
        <authorList>
            <person name="Poehlein A."/>
            <person name="Muehling M."/>
            <person name="Daniel R."/>
        </authorList>
    </citation>
    <scope>NUCLEOTIDE SEQUENCE</scope>
</reference>
<feature type="domain" description="Type I restriction modification DNA specificity" evidence="4">
    <location>
        <begin position="199"/>
        <end position="363"/>
    </location>
</feature>
<dbReference type="InterPro" id="IPR000055">
    <property type="entry name" value="Restrct_endonuc_typeI_TRD"/>
</dbReference>
<dbReference type="AlphaFoldDB" id="A0A1J5TT67"/>
<comment type="caution">
    <text evidence="5">The sequence shown here is derived from an EMBL/GenBank/DDBJ whole genome shotgun (WGS) entry which is preliminary data.</text>
</comment>
<protein>
    <submittedName>
        <fullName evidence="5">Type-1 restriction enzyme EcoKI specificity protein</fullName>
    </submittedName>
</protein>
<dbReference type="Gene3D" id="3.90.220.20">
    <property type="entry name" value="DNA methylase specificity domains"/>
    <property type="match status" value="2"/>
</dbReference>
<dbReference type="CDD" id="cd17273">
    <property type="entry name" value="RMtype1_S_EcoJA69PI-TRD1-CR1_like"/>
    <property type="match status" value="1"/>
</dbReference>
<dbReference type="InterPro" id="IPR044946">
    <property type="entry name" value="Restrct_endonuc_typeI_TRD_sf"/>
</dbReference>